<dbReference type="AlphaFoldDB" id="A0A9P4IZS8"/>
<proteinExistence type="predicted"/>
<dbReference type="Proteomes" id="UP000799439">
    <property type="component" value="Unassembled WGS sequence"/>
</dbReference>
<evidence type="ECO:0008006" key="3">
    <source>
        <dbReference type="Google" id="ProtNLM"/>
    </source>
</evidence>
<organism evidence="1 2">
    <name type="scientific">Myriangium duriaei CBS 260.36</name>
    <dbReference type="NCBI Taxonomy" id="1168546"/>
    <lineage>
        <taxon>Eukaryota</taxon>
        <taxon>Fungi</taxon>
        <taxon>Dikarya</taxon>
        <taxon>Ascomycota</taxon>
        <taxon>Pezizomycotina</taxon>
        <taxon>Dothideomycetes</taxon>
        <taxon>Dothideomycetidae</taxon>
        <taxon>Myriangiales</taxon>
        <taxon>Myriangiaceae</taxon>
        <taxon>Myriangium</taxon>
    </lineage>
</organism>
<sequence>MAITRSTTRRAAPRSAPAQVFAIPELLSLILSFLCPPASLYHDGPSASSSSSAAAEHLITLLTATRVSRLWRHTILTSRSTREALFLAPTHDTPGRSWAVPSHAPWLRLIRGIHSAPLRPVPSTVLPRGAFFAPAVVAIEPDDLEDDPPGTYPGRPWLNPLLRREQGRRKGQGTWLVFGSPMEWKTVHRYAASVIITLEEWGRWMEGWGGLVGGEDGKRPSWWGMQLASPVVTEVSLMGTERAGGGQFVLTIDERVVCQEGITMGLLMENLGRCWKKDELLRRIEVTTI</sequence>
<evidence type="ECO:0000313" key="2">
    <source>
        <dbReference type="Proteomes" id="UP000799439"/>
    </source>
</evidence>
<reference evidence="1" key="1">
    <citation type="journal article" date="2020" name="Stud. Mycol.">
        <title>101 Dothideomycetes genomes: a test case for predicting lifestyles and emergence of pathogens.</title>
        <authorList>
            <person name="Haridas S."/>
            <person name="Albert R."/>
            <person name="Binder M."/>
            <person name="Bloem J."/>
            <person name="Labutti K."/>
            <person name="Salamov A."/>
            <person name="Andreopoulos B."/>
            <person name="Baker S."/>
            <person name="Barry K."/>
            <person name="Bills G."/>
            <person name="Bluhm B."/>
            <person name="Cannon C."/>
            <person name="Castanera R."/>
            <person name="Culley D."/>
            <person name="Daum C."/>
            <person name="Ezra D."/>
            <person name="Gonzalez J."/>
            <person name="Henrissat B."/>
            <person name="Kuo A."/>
            <person name="Liang C."/>
            <person name="Lipzen A."/>
            <person name="Lutzoni F."/>
            <person name="Magnuson J."/>
            <person name="Mondo S."/>
            <person name="Nolan M."/>
            <person name="Ohm R."/>
            <person name="Pangilinan J."/>
            <person name="Park H.-J."/>
            <person name="Ramirez L."/>
            <person name="Alfaro M."/>
            <person name="Sun H."/>
            <person name="Tritt A."/>
            <person name="Yoshinaga Y."/>
            <person name="Zwiers L.-H."/>
            <person name="Turgeon B."/>
            <person name="Goodwin S."/>
            <person name="Spatafora J."/>
            <person name="Crous P."/>
            <person name="Grigoriev I."/>
        </authorList>
    </citation>
    <scope>NUCLEOTIDE SEQUENCE</scope>
    <source>
        <strain evidence="1">CBS 260.36</strain>
    </source>
</reference>
<evidence type="ECO:0000313" key="1">
    <source>
        <dbReference type="EMBL" id="KAF2149839.1"/>
    </source>
</evidence>
<dbReference type="EMBL" id="ML996090">
    <property type="protein sequence ID" value="KAF2149839.1"/>
    <property type="molecule type" value="Genomic_DNA"/>
</dbReference>
<name>A0A9P4IZS8_9PEZI</name>
<comment type="caution">
    <text evidence="1">The sequence shown here is derived from an EMBL/GenBank/DDBJ whole genome shotgun (WGS) entry which is preliminary data.</text>
</comment>
<keyword evidence="2" id="KW-1185">Reference proteome</keyword>
<protein>
    <recommendedName>
        <fullName evidence="3">F-box domain-containing protein</fullName>
    </recommendedName>
</protein>
<dbReference type="OrthoDB" id="3912357at2759"/>
<gene>
    <name evidence="1" type="ORF">K461DRAFT_270414</name>
</gene>
<accession>A0A9P4IZS8</accession>